<feature type="region of interest" description="Disordered" evidence="1">
    <location>
        <begin position="443"/>
        <end position="668"/>
    </location>
</feature>
<feature type="compositionally biased region" description="Basic and acidic residues" evidence="1">
    <location>
        <begin position="257"/>
        <end position="276"/>
    </location>
</feature>
<feature type="region of interest" description="Disordered" evidence="1">
    <location>
        <begin position="252"/>
        <end position="290"/>
    </location>
</feature>
<feature type="transmembrane region" description="Helical" evidence="2">
    <location>
        <begin position="699"/>
        <end position="719"/>
    </location>
</feature>
<organism evidence="3 4">
    <name type="scientific">Tuber magnatum</name>
    <name type="common">white Piedmont truffle</name>
    <dbReference type="NCBI Taxonomy" id="42249"/>
    <lineage>
        <taxon>Eukaryota</taxon>
        <taxon>Fungi</taxon>
        <taxon>Dikarya</taxon>
        <taxon>Ascomycota</taxon>
        <taxon>Pezizomycotina</taxon>
        <taxon>Pezizomycetes</taxon>
        <taxon>Pezizales</taxon>
        <taxon>Tuberaceae</taxon>
        <taxon>Tuber</taxon>
    </lineage>
</organism>
<proteinExistence type="predicted"/>
<dbReference type="AlphaFoldDB" id="A0A317SIA3"/>
<gene>
    <name evidence="3" type="ORF">C7212DRAFT_365474</name>
</gene>
<comment type="caution">
    <text evidence="3">The sequence shown here is derived from an EMBL/GenBank/DDBJ whole genome shotgun (WGS) entry which is preliminary data.</text>
</comment>
<keyword evidence="2" id="KW-1133">Transmembrane helix</keyword>
<accession>A0A317SIA3</accession>
<sequence>MEEIAAVAAPGQVMFHQPVSTTSGQATARVIYQPGDTGVDIGGTRSPLSLEPREHKTVRLQPEDIGGVGVEGRQSPTRREASPRGDGVVGVSGVSGKKGGEDKVVEVEGRVDEPTETEEVSTLSGGIMGTPRTDEEDIKCSARVSNHGKNTRGGDSGPSPQQLPKTMEALPGAMACEPSSADLKHADIGHSSRAAEGHNRAIDGKKHDKPQAKRVSFAPEPSESNAQEITATGGETKELEKVADAPGEFGYNIGAFKGHDRAIDEKRQSQPADKESYPTQQPRQNPETEELERIADVVGGFGYNVGTIKGHDRAIDNRYHDEPLQGTAHAPAVPASESELPDVETQRARESQEPGNMAIGSGGFRYNGSQPNSDPGGRRAHGTDMRGQRAVPGSGASAGISEGRKSNNTSTATPSTPSQNTDGTAESQELSSITIESGEFGYNIGGLLSSHPDRHKAHRQRSSRQSEGREGTAPEEEELGRITIESGDFGYNVGGLPSSHPDRHRRHSHKPLQDQAGQEPFGLERCQRGTEKEIPTTLGGRHRDKKPTNENPSHTSNTRDTTTSFNKCPPGGTASNDTPQSYHHSFVSQFSGRPISPPQPMKATEMTEPEKPSAPPGYQSQTSTIHEPHSIPADPKSGPVTSITGESDLGTTCEQHSGTPQAETDKHHLDGDVETEFVKPEMHSNPEEVRNKAKGVGRMVVWGVIGAGVIIVLGLIALWGPSHAEIGFGLREVVGWLDTVAEWLFEEGKKGSS</sequence>
<protein>
    <submittedName>
        <fullName evidence="3">Uncharacterized protein</fullName>
    </submittedName>
</protein>
<keyword evidence="2" id="KW-0812">Transmembrane</keyword>
<feature type="compositionally biased region" description="Basic and acidic residues" evidence="1">
    <location>
        <begin position="98"/>
        <end position="113"/>
    </location>
</feature>
<evidence type="ECO:0000313" key="3">
    <source>
        <dbReference type="EMBL" id="PWW73978.1"/>
    </source>
</evidence>
<evidence type="ECO:0000256" key="2">
    <source>
        <dbReference type="SAM" id="Phobius"/>
    </source>
</evidence>
<keyword evidence="4" id="KW-1185">Reference proteome</keyword>
<dbReference type="EMBL" id="PYWC01000070">
    <property type="protein sequence ID" value="PWW73978.1"/>
    <property type="molecule type" value="Genomic_DNA"/>
</dbReference>
<name>A0A317SIA3_9PEZI</name>
<evidence type="ECO:0000256" key="1">
    <source>
        <dbReference type="SAM" id="MobiDB-lite"/>
    </source>
</evidence>
<feature type="compositionally biased region" description="Low complexity" evidence="1">
    <location>
        <begin position="84"/>
        <end position="95"/>
    </location>
</feature>
<dbReference type="OrthoDB" id="5409489at2759"/>
<evidence type="ECO:0000313" key="4">
    <source>
        <dbReference type="Proteomes" id="UP000246991"/>
    </source>
</evidence>
<feature type="compositionally biased region" description="Basic residues" evidence="1">
    <location>
        <begin position="453"/>
        <end position="462"/>
    </location>
</feature>
<feature type="region of interest" description="Disordered" evidence="1">
    <location>
        <begin position="191"/>
        <end position="239"/>
    </location>
</feature>
<feature type="compositionally biased region" description="Basic and acidic residues" evidence="1">
    <location>
        <begin position="191"/>
        <end position="211"/>
    </location>
</feature>
<feature type="compositionally biased region" description="Low complexity" evidence="1">
    <location>
        <begin position="406"/>
        <end position="421"/>
    </location>
</feature>
<dbReference type="Proteomes" id="UP000246991">
    <property type="component" value="Unassembled WGS sequence"/>
</dbReference>
<feature type="region of interest" description="Disordered" evidence="1">
    <location>
        <begin position="61"/>
        <end position="166"/>
    </location>
</feature>
<feature type="compositionally biased region" description="Basic and acidic residues" evidence="1">
    <location>
        <begin position="525"/>
        <end position="534"/>
    </location>
</feature>
<feature type="compositionally biased region" description="Polar residues" evidence="1">
    <location>
        <begin position="549"/>
        <end position="566"/>
    </location>
</feature>
<reference evidence="3 4" key="1">
    <citation type="submission" date="2018-03" db="EMBL/GenBank/DDBJ databases">
        <title>Genomes of Pezizomycetes fungi and the evolution of truffles.</title>
        <authorList>
            <person name="Murat C."/>
            <person name="Payen T."/>
            <person name="Noel B."/>
            <person name="Kuo A."/>
            <person name="Martin F.M."/>
        </authorList>
    </citation>
    <scope>NUCLEOTIDE SEQUENCE [LARGE SCALE GENOMIC DNA]</scope>
    <source>
        <strain evidence="3">091103-1</strain>
    </source>
</reference>
<keyword evidence="2" id="KW-0472">Membrane</keyword>
<feature type="compositionally biased region" description="Polar residues" evidence="1">
    <location>
        <begin position="573"/>
        <end position="591"/>
    </location>
</feature>
<feature type="compositionally biased region" description="Polar residues" evidence="1">
    <location>
        <begin position="639"/>
        <end position="662"/>
    </location>
</feature>
<feature type="region of interest" description="Disordered" evidence="1">
    <location>
        <begin position="324"/>
        <end position="430"/>
    </location>
</feature>